<accession>A0A8H3IKX8</accession>
<dbReference type="OrthoDB" id="331600at2759"/>
<feature type="region of interest" description="Disordered" evidence="4">
    <location>
        <begin position="395"/>
        <end position="437"/>
    </location>
</feature>
<evidence type="ECO:0000256" key="3">
    <source>
        <dbReference type="ARBA" id="ARBA00023242"/>
    </source>
</evidence>
<reference evidence="6" key="1">
    <citation type="submission" date="2021-03" db="EMBL/GenBank/DDBJ databases">
        <authorList>
            <person name="Tagirdzhanova G."/>
        </authorList>
    </citation>
    <scope>NUCLEOTIDE SEQUENCE</scope>
</reference>
<dbReference type="Pfam" id="PF11935">
    <property type="entry name" value="SYMPK_PTA1_N"/>
    <property type="match status" value="1"/>
</dbReference>
<evidence type="ECO:0000313" key="7">
    <source>
        <dbReference type="Proteomes" id="UP000664169"/>
    </source>
</evidence>
<dbReference type="Proteomes" id="UP000664169">
    <property type="component" value="Unassembled WGS sequence"/>
</dbReference>
<dbReference type="EMBL" id="CAJPDQ010000018">
    <property type="protein sequence ID" value="CAF9922703.1"/>
    <property type="molecule type" value="Genomic_DNA"/>
</dbReference>
<dbReference type="GO" id="GO:0005847">
    <property type="term" value="C:mRNA cleavage and polyadenylation specificity factor complex"/>
    <property type="evidence" value="ECO:0007669"/>
    <property type="project" value="TreeGrafter"/>
</dbReference>
<feature type="compositionally biased region" description="Acidic residues" evidence="4">
    <location>
        <begin position="409"/>
        <end position="421"/>
    </location>
</feature>
<evidence type="ECO:0000259" key="5">
    <source>
        <dbReference type="Pfam" id="PF11935"/>
    </source>
</evidence>
<dbReference type="Gene3D" id="1.25.10.10">
    <property type="entry name" value="Leucine-rich Repeat Variant"/>
    <property type="match status" value="1"/>
</dbReference>
<evidence type="ECO:0000256" key="4">
    <source>
        <dbReference type="SAM" id="MobiDB-lite"/>
    </source>
</evidence>
<feature type="domain" description="Symplekin/Pta1 N-terminal" evidence="5">
    <location>
        <begin position="88"/>
        <end position="299"/>
    </location>
</feature>
<dbReference type="PANTHER" id="PTHR15245">
    <property type="entry name" value="SYMPLEKIN-RELATED"/>
    <property type="match status" value="1"/>
</dbReference>
<keyword evidence="3" id="KW-0539">Nucleus</keyword>
<comment type="subcellular location">
    <subcellularLocation>
        <location evidence="1">Nucleus</location>
    </subcellularLocation>
</comment>
<dbReference type="InterPro" id="IPR011989">
    <property type="entry name" value="ARM-like"/>
</dbReference>
<feature type="region of interest" description="Disordered" evidence="4">
    <location>
        <begin position="708"/>
        <end position="743"/>
    </location>
</feature>
<proteinExistence type="predicted"/>
<name>A0A8H3IKX8_9LECA</name>
<evidence type="ECO:0000313" key="6">
    <source>
        <dbReference type="EMBL" id="CAF9922703.1"/>
    </source>
</evidence>
<dbReference type="InterPro" id="IPR032460">
    <property type="entry name" value="Symplekin/Pta1_N"/>
</dbReference>
<evidence type="ECO:0000256" key="1">
    <source>
        <dbReference type="ARBA" id="ARBA00004123"/>
    </source>
</evidence>
<sequence>MEGAIAQQIAQLEEARKHVLADASHYSAIVPGILPIVGPSASLEIQRWGTEFLAESFASPALSMHTKEALGVQVLETLKGYLEDPVNDEYVVKSVIQTAASIYGLTFRHITNNPGNAQVWTHMQAIKSNILRRFDTGPAGVRIACIKFVQRVVLVQTPGLITDPRRPEQNEISLSLVPRDHPLIPPPNLEAEATGLLDRLLNVFYEKESDAILVDATLNCLSLLVKSRQSISGRIINVVLSFNPFKHAHAGLSTKEKVLLRSMEKTMKAFLMNINPKQEAGPFATKIRQQFSRLEAARLELSEHPKKRGPLELDERLDDAKRARLVDEVPALPPGPISLAQFFTLTEDAALGLFDVTALPVNLAVEIALSVFKRADPSQLDNAINVLRTRYLDRTQQPSIQGPPLVPIDVEEDDYEPDFDPAEPREDEEQRGNYTPPPPEILVVEEEMALRAFRLPPPQPLSTSEKQAWGRYSIGRVFDLARGSMQLSRSSKGGLNRLAGSNRDGETWLTIMIRLATRADLDSKDDLNNEQDDVKAAPQRAKVASLADVIRELLWKYIVEDFRHRIGIAISWLNEEWYNERLRASKKRTSDGALGSTTVRLPTYEKWVIKLLDAIIPYLDANDKILIRFLGEIPEVGQLVLERVKNMARDPDRVLLTVRAIYYLVAFKPPAKEMAADALEDLWNNYEEAKAAVKPYLAKVRPNAVAANTPALKKEESSTPGPLIEPSIMSKTGTSPPSVAAAG</sequence>
<evidence type="ECO:0000256" key="2">
    <source>
        <dbReference type="ARBA" id="ARBA00022664"/>
    </source>
</evidence>
<protein>
    <recommendedName>
        <fullName evidence="5">Symplekin/Pta1 N-terminal domain-containing protein</fullName>
    </recommendedName>
</protein>
<keyword evidence="2" id="KW-0507">mRNA processing</keyword>
<dbReference type="InterPro" id="IPR021850">
    <property type="entry name" value="Symplekin/Pta1"/>
</dbReference>
<gene>
    <name evidence="6" type="ORF">GOMPHAMPRED_002648</name>
</gene>
<organism evidence="6 7">
    <name type="scientific">Gomphillus americanus</name>
    <dbReference type="NCBI Taxonomy" id="1940652"/>
    <lineage>
        <taxon>Eukaryota</taxon>
        <taxon>Fungi</taxon>
        <taxon>Dikarya</taxon>
        <taxon>Ascomycota</taxon>
        <taxon>Pezizomycotina</taxon>
        <taxon>Lecanoromycetes</taxon>
        <taxon>OSLEUM clade</taxon>
        <taxon>Ostropomycetidae</taxon>
        <taxon>Ostropales</taxon>
        <taxon>Graphidaceae</taxon>
        <taxon>Gomphilloideae</taxon>
        <taxon>Gomphillus</taxon>
    </lineage>
</organism>
<feature type="compositionally biased region" description="Basic and acidic residues" evidence="4">
    <location>
        <begin position="422"/>
        <end position="431"/>
    </location>
</feature>
<comment type="caution">
    <text evidence="6">The sequence shown here is derived from an EMBL/GenBank/DDBJ whole genome shotgun (WGS) entry which is preliminary data.</text>
</comment>
<dbReference type="GO" id="GO:0006397">
    <property type="term" value="P:mRNA processing"/>
    <property type="evidence" value="ECO:0007669"/>
    <property type="project" value="UniProtKB-KW"/>
</dbReference>
<dbReference type="PANTHER" id="PTHR15245:SF20">
    <property type="entry name" value="SYMPLEKIN"/>
    <property type="match status" value="1"/>
</dbReference>
<dbReference type="AlphaFoldDB" id="A0A8H3IKX8"/>
<keyword evidence="7" id="KW-1185">Reference proteome</keyword>